<dbReference type="Pfam" id="PF00293">
    <property type="entry name" value="NUDIX"/>
    <property type="match status" value="1"/>
</dbReference>
<evidence type="ECO:0000259" key="4">
    <source>
        <dbReference type="PROSITE" id="PS51462"/>
    </source>
</evidence>
<dbReference type="InterPro" id="IPR015797">
    <property type="entry name" value="NUDIX_hydrolase-like_dom_sf"/>
</dbReference>
<evidence type="ECO:0000256" key="1">
    <source>
        <dbReference type="ARBA" id="ARBA00001946"/>
    </source>
</evidence>
<dbReference type="EMBL" id="MJIL01000099">
    <property type="protein sequence ID" value="OLQ70097.1"/>
    <property type="molecule type" value="Genomic_DNA"/>
</dbReference>
<dbReference type="InterPro" id="IPR020084">
    <property type="entry name" value="NUDIX_hydrolase_CS"/>
</dbReference>
<comment type="similarity">
    <text evidence="3">Belongs to the Nudix hydrolase family.</text>
</comment>
<sequence length="148" mass="17194">MGPRISVRAVFYNQDHILLCKHQDERGFWYITPGGGVEHGETLEDTFHRELMEEIGLKATMGDVLCIRDLISDRSPTPYLPEHFHQIEIFVEGKTPNFINTASKLDPAQIGYEWVPLERLDNILFFPAELVEMFKNREFSTIYQGHKL</sequence>
<dbReference type="AlphaFoldDB" id="A0A1Q9G6Y0"/>
<dbReference type="InterPro" id="IPR000086">
    <property type="entry name" value="NUDIX_hydrolase_dom"/>
</dbReference>
<evidence type="ECO:0000256" key="2">
    <source>
        <dbReference type="ARBA" id="ARBA00022801"/>
    </source>
</evidence>
<evidence type="ECO:0000256" key="3">
    <source>
        <dbReference type="RuleBase" id="RU003476"/>
    </source>
</evidence>
<evidence type="ECO:0000313" key="5">
    <source>
        <dbReference type="EMBL" id="OLQ70097.1"/>
    </source>
</evidence>
<dbReference type="SUPFAM" id="SSF55811">
    <property type="entry name" value="Nudix"/>
    <property type="match status" value="1"/>
</dbReference>
<dbReference type="PROSITE" id="PS51462">
    <property type="entry name" value="NUDIX"/>
    <property type="match status" value="1"/>
</dbReference>
<organism evidence="5 6">
    <name type="scientific">Photobacterium proteolyticum</name>
    <dbReference type="NCBI Taxonomy" id="1903952"/>
    <lineage>
        <taxon>Bacteria</taxon>
        <taxon>Pseudomonadati</taxon>
        <taxon>Pseudomonadota</taxon>
        <taxon>Gammaproteobacteria</taxon>
        <taxon>Vibrionales</taxon>
        <taxon>Vibrionaceae</taxon>
        <taxon>Photobacterium</taxon>
    </lineage>
</organism>
<dbReference type="Gene3D" id="3.90.79.10">
    <property type="entry name" value="Nucleoside Triphosphate Pyrophosphohydrolase"/>
    <property type="match status" value="1"/>
</dbReference>
<protein>
    <submittedName>
        <fullName evidence="5">DNA mismatch repair protein MutT</fullName>
    </submittedName>
</protein>
<dbReference type="PRINTS" id="PR00502">
    <property type="entry name" value="NUDIXFAMILY"/>
</dbReference>
<dbReference type="InterPro" id="IPR020476">
    <property type="entry name" value="Nudix_hydrolase"/>
</dbReference>
<dbReference type="PANTHER" id="PTHR43046">
    <property type="entry name" value="GDP-MANNOSE MANNOSYL HYDROLASE"/>
    <property type="match status" value="1"/>
</dbReference>
<dbReference type="OrthoDB" id="9791228at2"/>
<evidence type="ECO:0000313" key="6">
    <source>
        <dbReference type="Proteomes" id="UP000186905"/>
    </source>
</evidence>
<comment type="caution">
    <text evidence="5">The sequence shown here is derived from an EMBL/GenBank/DDBJ whole genome shotgun (WGS) entry which is preliminary data.</text>
</comment>
<name>A0A1Q9G6Y0_9GAMM</name>
<dbReference type="RefSeq" id="WP_075768097.1">
    <property type="nucleotide sequence ID" value="NZ_MJIL01000099.1"/>
</dbReference>
<comment type="cofactor">
    <cofactor evidence="1">
        <name>Mg(2+)</name>
        <dbReference type="ChEBI" id="CHEBI:18420"/>
    </cofactor>
</comment>
<accession>A0A1Q9G6Y0</accession>
<dbReference type="PANTHER" id="PTHR43046:SF14">
    <property type="entry name" value="MUTT_NUDIX FAMILY PROTEIN"/>
    <property type="match status" value="1"/>
</dbReference>
<keyword evidence="2 3" id="KW-0378">Hydrolase</keyword>
<feature type="domain" description="Nudix hydrolase" evidence="4">
    <location>
        <begin position="2"/>
        <end position="144"/>
    </location>
</feature>
<dbReference type="GO" id="GO:0016787">
    <property type="term" value="F:hydrolase activity"/>
    <property type="evidence" value="ECO:0007669"/>
    <property type="project" value="UniProtKB-KW"/>
</dbReference>
<dbReference type="Proteomes" id="UP000186905">
    <property type="component" value="Unassembled WGS sequence"/>
</dbReference>
<keyword evidence="6" id="KW-1185">Reference proteome</keyword>
<dbReference type="STRING" id="1903952.BIT28_11240"/>
<dbReference type="PROSITE" id="PS00893">
    <property type="entry name" value="NUDIX_BOX"/>
    <property type="match status" value="1"/>
</dbReference>
<reference evidence="5 6" key="1">
    <citation type="submission" date="2016-09" db="EMBL/GenBank/DDBJ databases">
        <title>Photobacterium proteolyticum sp. nov. a protease producing bacterium isolated from ocean sediments of Laizhou Bay.</title>
        <authorList>
            <person name="Li Y."/>
        </authorList>
    </citation>
    <scope>NUCLEOTIDE SEQUENCE [LARGE SCALE GENOMIC DNA]</scope>
    <source>
        <strain evidence="5 6">13-12</strain>
    </source>
</reference>
<gene>
    <name evidence="5" type="ORF">BIT28_11240</name>
</gene>
<proteinExistence type="inferred from homology"/>